<evidence type="ECO:0000256" key="3">
    <source>
        <dbReference type="ARBA" id="ARBA00023122"/>
    </source>
</evidence>
<dbReference type="Pfam" id="PF00071">
    <property type="entry name" value="Ras"/>
    <property type="match status" value="1"/>
</dbReference>
<dbReference type="GO" id="GO:0031588">
    <property type="term" value="C:nucleotide-activated protein kinase complex"/>
    <property type="evidence" value="ECO:0007669"/>
    <property type="project" value="TreeGrafter"/>
</dbReference>
<evidence type="ECO:0000256" key="5">
    <source>
        <dbReference type="PROSITE-ProRule" id="PRU00703"/>
    </source>
</evidence>
<dbReference type="SUPFAM" id="SSF52540">
    <property type="entry name" value="P-loop containing nucleoside triphosphate hydrolases"/>
    <property type="match status" value="1"/>
</dbReference>
<evidence type="ECO:0000313" key="9">
    <source>
        <dbReference type="Proteomes" id="UP000663852"/>
    </source>
</evidence>
<dbReference type="Gene3D" id="3.40.50.300">
    <property type="entry name" value="P-loop containing nucleotide triphosphate hydrolases"/>
    <property type="match status" value="1"/>
</dbReference>
<dbReference type="Gene3D" id="3.10.580.10">
    <property type="entry name" value="CBS-domain"/>
    <property type="match status" value="2"/>
</dbReference>
<dbReference type="Pfam" id="PF00571">
    <property type="entry name" value="CBS"/>
    <property type="match status" value="3"/>
</dbReference>
<evidence type="ECO:0000256" key="6">
    <source>
        <dbReference type="SAM" id="MobiDB-lite"/>
    </source>
</evidence>
<dbReference type="SMART" id="SM00116">
    <property type="entry name" value="CBS"/>
    <property type="match status" value="4"/>
</dbReference>
<dbReference type="GO" id="GO:0003924">
    <property type="term" value="F:GTPase activity"/>
    <property type="evidence" value="ECO:0007669"/>
    <property type="project" value="InterPro"/>
</dbReference>
<keyword evidence="3 5" id="KW-0129">CBS domain</keyword>
<comment type="caution">
    <text evidence="8">The sequence shown here is derived from an EMBL/GenBank/DDBJ whole genome shotgun (WGS) entry which is preliminary data.</text>
</comment>
<dbReference type="PROSITE" id="PS51420">
    <property type="entry name" value="RHO"/>
    <property type="match status" value="1"/>
</dbReference>
<dbReference type="SUPFAM" id="SSF54631">
    <property type="entry name" value="CBS-domain pair"/>
    <property type="match status" value="2"/>
</dbReference>
<dbReference type="SMART" id="SM00173">
    <property type="entry name" value="RAS"/>
    <property type="match status" value="1"/>
</dbReference>
<dbReference type="GO" id="GO:0005634">
    <property type="term" value="C:nucleus"/>
    <property type="evidence" value="ECO:0007669"/>
    <property type="project" value="TreeGrafter"/>
</dbReference>
<dbReference type="InterPro" id="IPR005225">
    <property type="entry name" value="Small_GTP-bd"/>
</dbReference>
<keyword evidence="2" id="KW-0677">Repeat</keyword>
<evidence type="ECO:0000256" key="2">
    <source>
        <dbReference type="ARBA" id="ARBA00022737"/>
    </source>
</evidence>
<dbReference type="InterPro" id="IPR000644">
    <property type="entry name" value="CBS_dom"/>
</dbReference>
<dbReference type="GO" id="GO:0019887">
    <property type="term" value="F:protein kinase regulator activity"/>
    <property type="evidence" value="ECO:0007669"/>
    <property type="project" value="TreeGrafter"/>
</dbReference>
<dbReference type="PANTHER" id="PTHR13780">
    <property type="entry name" value="AMP-ACTIVATED PROTEIN KINASE, GAMMA REGULATORY SUBUNIT"/>
    <property type="match status" value="1"/>
</dbReference>
<evidence type="ECO:0000256" key="1">
    <source>
        <dbReference type="ARBA" id="ARBA00006750"/>
    </source>
</evidence>
<feature type="domain" description="CBS" evidence="7">
    <location>
        <begin position="286"/>
        <end position="344"/>
    </location>
</feature>
<accession>A0A813MMA7</accession>
<sequence>MSLNCIVIEPAALTEFRKKRDRHDSYYRINSDETYQSFFHTHTCYDCMPKSGKVLLLDARLSIRKAFFALVFNGVRAALVWHSPTSSTIGLITISDFINMLITAYDAKWNSVEVLESSSILEWKQNLLRKNDNQTELNSSNIVQLYPEDSLSAAVLALLRHNIHRVPVVDPFTKNFLFLVTHKRILKFLYLYIYDLPQPHFIHQTLEELKIGTYENLVMIDLQTKLIDVLRTFQALRISALPVVDSEKRLRDVYSKFDIMHLAATRTYANLDVPLCDILDLIHDHNTHQVITCKLTDQLFELMDKFVTREVHRLIIVDDDLHIIGIFSMSDLMRFLVPTFENLSRTNSNTSTTSNTTGPVFDEKTTTTSTTMGDSMITSSIEYDYLIKFLALGDSGVGKTTFLYQYTDSQFNPKFISTVGIDFREKRVVYRPKTPPNAKPYRIHLQLWDTAGQERFRSLTTAFFRDAMGFILMFDLTSEQSFLNVRNWLAQLQCHAYCEDPDVILVGNKADREDARVISQTRAKELADKYSLQYIETSAFTAQNINQYFLYGNHPRHQQRKKRQHVPVKFIISAFDSEILDYCEAIRVSLRICFL</sequence>
<dbReference type="PANTHER" id="PTHR13780:SF35">
    <property type="entry name" value="LD22662P"/>
    <property type="match status" value="1"/>
</dbReference>
<dbReference type="SMART" id="SM00176">
    <property type="entry name" value="RAN"/>
    <property type="match status" value="1"/>
</dbReference>
<dbReference type="GO" id="GO:0005525">
    <property type="term" value="F:GTP binding"/>
    <property type="evidence" value="ECO:0007669"/>
    <property type="project" value="InterPro"/>
</dbReference>
<comment type="subunit">
    <text evidence="4">AMPK is a heterotrimer of an alpha catalytic subunit (PRKAA1 or PRKAA2), a beta (PRKAB1 or PRKAB2) and a gamma non-catalytic subunits (PRKAG1, PRKAG2 or PRKAG3). Interacts with FNIP1 and FNIP2.</text>
</comment>
<dbReference type="GO" id="GO:0016208">
    <property type="term" value="F:AMP binding"/>
    <property type="evidence" value="ECO:0007669"/>
    <property type="project" value="TreeGrafter"/>
</dbReference>
<feature type="compositionally biased region" description="Low complexity" evidence="6">
    <location>
        <begin position="346"/>
        <end position="357"/>
    </location>
</feature>
<feature type="domain" description="CBS" evidence="7">
    <location>
        <begin position="137"/>
        <end position="196"/>
    </location>
</feature>
<dbReference type="PROSITE" id="PS51421">
    <property type="entry name" value="RAS"/>
    <property type="match status" value="1"/>
</dbReference>
<dbReference type="PROSITE" id="PS51419">
    <property type="entry name" value="RAB"/>
    <property type="match status" value="1"/>
</dbReference>
<dbReference type="InterPro" id="IPR001806">
    <property type="entry name" value="Small_GTPase"/>
</dbReference>
<proteinExistence type="inferred from homology"/>
<dbReference type="EMBL" id="CAJNOJ010000001">
    <property type="protein sequence ID" value="CAF0721192.1"/>
    <property type="molecule type" value="Genomic_DNA"/>
</dbReference>
<dbReference type="Proteomes" id="UP000663852">
    <property type="component" value="Unassembled WGS sequence"/>
</dbReference>
<dbReference type="InterPro" id="IPR027417">
    <property type="entry name" value="P-loop_NTPase"/>
</dbReference>
<reference evidence="8" key="1">
    <citation type="submission" date="2021-02" db="EMBL/GenBank/DDBJ databases">
        <authorList>
            <person name="Nowell W R."/>
        </authorList>
    </citation>
    <scope>NUCLEOTIDE SEQUENCE</scope>
</reference>
<dbReference type="SMART" id="SM00174">
    <property type="entry name" value="RHO"/>
    <property type="match status" value="1"/>
</dbReference>
<name>A0A813MMA7_ADIRI</name>
<dbReference type="InterPro" id="IPR050511">
    <property type="entry name" value="AMPK_gamma/SDS23_families"/>
</dbReference>
<protein>
    <recommendedName>
        <fullName evidence="7">CBS domain-containing protein</fullName>
    </recommendedName>
</protein>
<evidence type="ECO:0000256" key="4">
    <source>
        <dbReference type="ARBA" id="ARBA00025878"/>
    </source>
</evidence>
<feature type="region of interest" description="Disordered" evidence="6">
    <location>
        <begin position="346"/>
        <end position="367"/>
    </location>
</feature>
<dbReference type="FunFam" id="3.40.50.300:FF:001447">
    <property type="entry name" value="Ras-related protein Rab-1B"/>
    <property type="match status" value="1"/>
</dbReference>
<feature type="domain" description="CBS" evidence="7">
    <location>
        <begin position="211"/>
        <end position="273"/>
    </location>
</feature>
<dbReference type="AlphaFoldDB" id="A0A813MMA7"/>
<dbReference type="SMART" id="SM00175">
    <property type="entry name" value="RAB"/>
    <property type="match status" value="1"/>
</dbReference>
<comment type="similarity">
    <text evidence="1">Belongs to the 5'-AMP-activated protein kinase gamma subunit family.</text>
</comment>
<gene>
    <name evidence="8" type="ORF">EDS130_LOCUS267</name>
</gene>
<dbReference type="PRINTS" id="PR00449">
    <property type="entry name" value="RASTRNSFRMNG"/>
</dbReference>
<dbReference type="InterPro" id="IPR046342">
    <property type="entry name" value="CBS_dom_sf"/>
</dbReference>
<dbReference type="GO" id="GO:0005737">
    <property type="term" value="C:cytoplasm"/>
    <property type="evidence" value="ECO:0007669"/>
    <property type="project" value="TreeGrafter"/>
</dbReference>
<dbReference type="NCBIfam" id="TIGR00231">
    <property type="entry name" value="small_GTP"/>
    <property type="match status" value="1"/>
</dbReference>
<dbReference type="GO" id="GO:0019901">
    <property type="term" value="F:protein kinase binding"/>
    <property type="evidence" value="ECO:0007669"/>
    <property type="project" value="TreeGrafter"/>
</dbReference>
<dbReference type="OrthoDB" id="449052at2759"/>
<evidence type="ECO:0000313" key="8">
    <source>
        <dbReference type="EMBL" id="CAF0721192.1"/>
    </source>
</evidence>
<dbReference type="PROSITE" id="PS51371">
    <property type="entry name" value="CBS"/>
    <property type="match status" value="3"/>
</dbReference>
<organism evidence="8 9">
    <name type="scientific">Adineta ricciae</name>
    <name type="common">Rotifer</name>
    <dbReference type="NCBI Taxonomy" id="249248"/>
    <lineage>
        <taxon>Eukaryota</taxon>
        <taxon>Metazoa</taxon>
        <taxon>Spiralia</taxon>
        <taxon>Gnathifera</taxon>
        <taxon>Rotifera</taxon>
        <taxon>Eurotatoria</taxon>
        <taxon>Bdelloidea</taxon>
        <taxon>Adinetida</taxon>
        <taxon>Adinetidae</taxon>
        <taxon>Adineta</taxon>
    </lineage>
</organism>
<evidence type="ECO:0000259" key="7">
    <source>
        <dbReference type="PROSITE" id="PS51371"/>
    </source>
</evidence>